<accession>A0A2Z6NWT2</accession>
<reference evidence="2" key="1">
    <citation type="journal article" date="2017" name="Front. Plant Sci.">
        <title>Climate Clever Clovers: New Paradigm to Reduce the Environmental Footprint of Ruminants by Breeding Low Methanogenic Forages Utilizing Haplotype Variation.</title>
        <authorList>
            <person name="Kaur P."/>
            <person name="Appels R."/>
            <person name="Bayer P.E."/>
            <person name="Keeble-Gagnere G."/>
            <person name="Wang J."/>
            <person name="Hirakawa H."/>
            <person name="Shirasawa K."/>
            <person name="Vercoe P."/>
            <person name="Stefanova K."/>
            <person name="Durmic Z."/>
            <person name="Nichols P."/>
            <person name="Revell C."/>
            <person name="Isobe S.N."/>
            <person name="Edwards D."/>
            <person name="Erskine W."/>
        </authorList>
    </citation>
    <scope>NUCLEOTIDE SEQUENCE [LARGE SCALE GENOMIC DNA]</scope>
    <source>
        <strain evidence="2">cv. Daliak</strain>
    </source>
</reference>
<evidence type="ECO:0000313" key="2">
    <source>
        <dbReference type="Proteomes" id="UP000242715"/>
    </source>
</evidence>
<dbReference type="Proteomes" id="UP000242715">
    <property type="component" value="Unassembled WGS sequence"/>
</dbReference>
<keyword evidence="2" id="KW-1185">Reference proteome</keyword>
<proteinExistence type="predicted"/>
<organism evidence="1 2">
    <name type="scientific">Trifolium subterraneum</name>
    <name type="common">Subterranean clover</name>
    <dbReference type="NCBI Taxonomy" id="3900"/>
    <lineage>
        <taxon>Eukaryota</taxon>
        <taxon>Viridiplantae</taxon>
        <taxon>Streptophyta</taxon>
        <taxon>Embryophyta</taxon>
        <taxon>Tracheophyta</taxon>
        <taxon>Spermatophyta</taxon>
        <taxon>Magnoliopsida</taxon>
        <taxon>eudicotyledons</taxon>
        <taxon>Gunneridae</taxon>
        <taxon>Pentapetalae</taxon>
        <taxon>rosids</taxon>
        <taxon>fabids</taxon>
        <taxon>Fabales</taxon>
        <taxon>Fabaceae</taxon>
        <taxon>Papilionoideae</taxon>
        <taxon>50 kb inversion clade</taxon>
        <taxon>NPAAA clade</taxon>
        <taxon>Hologalegina</taxon>
        <taxon>IRL clade</taxon>
        <taxon>Trifolieae</taxon>
        <taxon>Trifolium</taxon>
    </lineage>
</organism>
<dbReference type="EMBL" id="DF974446">
    <property type="protein sequence ID" value="GAU48598.1"/>
    <property type="molecule type" value="Genomic_DNA"/>
</dbReference>
<sequence>MCINIVDVSYPCKRRKELEVNTGSLASQQRAANGFKISGGDNQLFWIRQFCFPNQKRMQAWRWRLLDKYKS</sequence>
<dbReference type="AlphaFoldDB" id="A0A2Z6NWT2"/>
<protein>
    <submittedName>
        <fullName evidence="1">Uncharacterized protein</fullName>
    </submittedName>
</protein>
<gene>
    <name evidence="1" type="ORF">TSUD_179800</name>
</gene>
<name>A0A2Z6NWT2_TRISU</name>
<evidence type="ECO:0000313" key="1">
    <source>
        <dbReference type="EMBL" id="GAU48598.1"/>
    </source>
</evidence>